<proteinExistence type="predicted"/>
<name>A0A8S9IHG6_BRACR</name>
<feature type="region of interest" description="Disordered" evidence="1">
    <location>
        <begin position="259"/>
        <end position="278"/>
    </location>
</feature>
<accession>A0A8S9IHG6</accession>
<dbReference type="Proteomes" id="UP000712281">
    <property type="component" value="Unassembled WGS sequence"/>
</dbReference>
<evidence type="ECO:0000313" key="3">
    <source>
        <dbReference type="Proteomes" id="UP000712281"/>
    </source>
</evidence>
<reference evidence="2" key="1">
    <citation type="submission" date="2019-12" db="EMBL/GenBank/DDBJ databases">
        <title>Genome sequencing and annotation of Brassica cretica.</title>
        <authorList>
            <person name="Studholme D.J."/>
            <person name="Sarris P.F."/>
        </authorList>
    </citation>
    <scope>NUCLEOTIDE SEQUENCE</scope>
    <source>
        <strain evidence="2">PFS-001/15</strain>
        <tissue evidence="2">Leaf</tissue>
    </source>
</reference>
<evidence type="ECO:0000313" key="2">
    <source>
        <dbReference type="EMBL" id="KAF2568672.1"/>
    </source>
</evidence>
<sequence>MDEHLSSLIRTPKMTNVDELLLALSASGSAPLPANSATEDSADGSPGSDHGIIRSSSLNEDSLKRLRKKCAFPEDIEMRVPLPEERSWSSPPPPRWICLYSLYFAQSKLWFLLPRLLASYAQRRDVAISQMSPAAIRNIVVALVLGTEVSVDVDAEFFKAIYQMNMITDETFSVSIKTRCGRLVGRGPSKVDSWQRKYFFVRVSSSSVYDPSEVFRTEWNPQPGSFTCLLWNDLSVARVHRSIPRINVACREMNDSMLPSASESLERKRGDSPRKTGRVKRHIPEYSYVIKESASGFSLKCLKGNASSLPVPPPSSVVVLVADSVDVHVACPSMGEAGNKLNLTPMSNPPNLELLMALSPVVSPHDPGVLPVVKDIGEVGADEHAGSTNSKGGRWEDACFARGLCLPVNAARGTRLKGNLMIDQYDRACRRLSDELEAEHRVLEGEGEIVESFFLHRRTGLIDLKRSPMIKAR</sequence>
<comment type="caution">
    <text evidence="2">The sequence shown here is derived from an EMBL/GenBank/DDBJ whole genome shotgun (WGS) entry which is preliminary data.</text>
</comment>
<dbReference type="EMBL" id="QGKW02001911">
    <property type="protein sequence ID" value="KAF2568672.1"/>
    <property type="molecule type" value="Genomic_DNA"/>
</dbReference>
<dbReference type="AlphaFoldDB" id="A0A8S9IHG6"/>
<dbReference type="PANTHER" id="PTHR31099">
    <property type="entry name" value="OS06G0165300 PROTEIN"/>
    <property type="match status" value="1"/>
</dbReference>
<protein>
    <submittedName>
        <fullName evidence="2">Uncharacterized protein</fullName>
    </submittedName>
</protein>
<feature type="region of interest" description="Disordered" evidence="1">
    <location>
        <begin position="30"/>
        <end position="55"/>
    </location>
</feature>
<organism evidence="2 3">
    <name type="scientific">Brassica cretica</name>
    <name type="common">Mustard</name>
    <dbReference type="NCBI Taxonomy" id="69181"/>
    <lineage>
        <taxon>Eukaryota</taxon>
        <taxon>Viridiplantae</taxon>
        <taxon>Streptophyta</taxon>
        <taxon>Embryophyta</taxon>
        <taxon>Tracheophyta</taxon>
        <taxon>Spermatophyta</taxon>
        <taxon>Magnoliopsida</taxon>
        <taxon>eudicotyledons</taxon>
        <taxon>Gunneridae</taxon>
        <taxon>Pentapetalae</taxon>
        <taxon>rosids</taxon>
        <taxon>malvids</taxon>
        <taxon>Brassicales</taxon>
        <taxon>Brassicaceae</taxon>
        <taxon>Brassiceae</taxon>
        <taxon>Brassica</taxon>
    </lineage>
</organism>
<feature type="compositionally biased region" description="Basic and acidic residues" evidence="1">
    <location>
        <begin position="264"/>
        <end position="274"/>
    </location>
</feature>
<evidence type="ECO:0000256" key="1">
    <source>
        <dbReference type="SAM" id="MobiDB-lite"/>
    </source>
</evidence>
<gene>
    <name evidence="2" type="ORF">F2Q68_00026145</name>
</gene>
<dbReference type="PANTHER" id="PTHR31099:SF45">
    <property type="entry name" value="DUF1204 DOMAIN-CONTAINING PROTEIN-RELATED"/>
    <property type="match status" value="1"/>
</dbReference>